<sequence length="149" mass="17054">MNFNYFKKGFTLIELIIVICIMSIIFSYSLINLGSIGSLENKIDVDVFDNELLCFINRAKVYCREKNVSGYIRFDLNRRNITFNNDIEEISKMDLPEKFNIISSTGNNIIMINSSGVLGDSCSIEFKDRNGNRHCITICVGSFYAEVKF</sequence>
<keyword evidence="3" id="KW-1185">Reference proteome</keyword>
<evidence type="ECO:0000313" key="2">
    <source>
        <dbReference type="EMBL" id="MBP2031457.1"/>
    </source>
</evidence>
<dbReference type="EMBL" id="JAGGLM010000001">
    <property type="protein sequence ID" value="MBP2031457.1"/>
    <property type="molecule type" value="Genomic_DNA"/>
</dbReference>
<accession>A0ABS4KN40</accession>
<comment type="caution">
    <text evidence="2">The sequence shown here is derived from an EMBL/GenBank/DDBJ whole genome shotgun (WGS) entry which is preliminary data.</text>
</comment>
<reference evidence="2 3" key="1">
    <citation type="submission" date="2021-03" db="EMBL/GenBank/DDBJ databases">
        <title>Genomic Encyclopedia of Type Strains, Phase IV (KMG-IV): sequencing the most valuable type-strain genomes for metagenomic binning, comparative biology and taxonomic classification.</title>
        <authorList>
            <person name="Goeker M."/>
        </authorList>
    </citation>
    <scope>NUCLEOTIDE SEQUENCE [LARGE SCALE GENOMIC DNA]</scope>
    <source>
        <strain evidence="2 3">DSM 28783</strain>
    </source>
</reference>
<dbReference type="RefSeq" id="WP_209700424.1">
    <property type="nucleotide sequence ID" value="NZ_JAGGLM010000001.1"/>
</dbReference>
<gene>
    <name evidence="2" type="ORF">J2Z42_000122</name>
</gene>
<keyword evidence="1" id="KW-0472">Membrane</keyword>
<dbReference type="NCBIfam" id="TIGR02532">
    <property type="entry name" value="IV_pilin_GFxxxE"/>
    <property type="match status" value="1"/>
</dbReference>
<keyword evidence="1" id="KW-0812">Transmembrane</keyword>
<name>A0ABS4KN40_9CLOT</name>
<dbReference type="Pfam" id="PF07963">
    <property type="entry name" value="N_methyl"/>
    <property type="match status" value="1"/>
</dbReference>
<evidence type="ECO:0000313" key="3">
    <source>
        <dbReference type="Proteomes" id="UP001519307"/>
    </source>
</evidence>
<proteinExistence type="predicted"/>
<protein>
    <submittedName>
        <fullName evidence="2">Prepilin-type N-terminal cleavage/methylation domain-containing protein</fullName>
    </submittedName>
</protein>
<dbReference type="InterPro" id="IPR045584">
    <property type="entry name" value="Pilin-like"/>
</dbReference>
<feature type="transmembrane region" description="Helical" evidence="1">
    <location>
        <begin position="12"/>
        <end position="31"/>
    </location>
</feature>
<dbReference type="SUPFAM" id="SSF54523">
    <property type="entry name" value="Pili subunits"/>
    <property type="match status" value="1"/>
</dbReference>
<keyword evidence="1" id="KW-1133">Transmembrane helix</keyword>
<organism evidence="2 3">
    <name type="scientific">Clostridium algifaecis</name>
    <dbReference type="NCBI Taxonomy" id="1472040"/>
    <lineage>
        <taxon>Bacteria</taxon>
        <taxon>Bacillati</taxon>
        <taxon>Bacillota</taxon>
        <taxon>Clostridia</taxon>
        <taxon>Eubacteriales</taxon>
        <taxon>Clostridiaceae</taxon>
        <taxon>Clostridium</taxon>
    </lineage>
</organism>
<evidence type="ECO:0000256" key="1">
    <source>
        <dbReference type="SAM" id="Phobius"/>
    </source>
</evidence>
<dbReference type="Proteomes" id="UP001519307">
    <property type="component" value="Unassembled WGS sequence"/>
</dbReference>
<dbReference type="InterPro" id="IPR012902">
    <property type="entry name" value="N_methyl_site"/>
</dbReference>